<proteinExistence type="predicted"/>
<gene>
    <name evidence="1" type="ORF">DERP_002982</name>
</gene>
<reference evidence="1 2" key="2">
    <citation type="journal article" date="2022" name="Mol. Biol. Evol.">
        <title>Comparative Genomics Reveals Insights into the Divergent Evolution of Astigmatic Mites and Household Pest Adaptations.</title>
        <authorList>
            <person name="Xiong Q."/>
            <person name="Wan A.T."/>
            <person name="Liu X."/>
            <person name="Fung C.S."/>
            <person name="Xiao X."/>
            <person name="Malainual N."/>
            <person name="Hou J."/>
            <person name="Wang L."/>
            <person name="Wang M."/>
            <person name="Yang K.Y."/>
            <person name="Cui Y."/>
            <person name="Leung E.L."/>
            <person name="Nong W."/>
            <person name="Shin S.K."/>
            <person name="Au S.W."/>
            <person name="Jeong K.Y."/>
            <person name="Chew F.T."/>
            <person name="Hui J.H."/>
            <person name="Leung T.F."/>
            <person name="Tungtrongchitr A."/>
            <person name="Zhong N."/>
            <person name="Liu Z."/>
            <person name="Tsui S.K."/>
        </authorList>
    </citation>
    <scope>NUCLEOTIDE SEQUENCE [LARGE SCALE GENOMIC DNA]</scope>
    <source>
        <strain evidence="1">Derp</strain>
    </source>
</reference>
<name>A0ABQ8JX71_DERPT</name>
<accession>A0ABQ8JX71</accession>
<keyword evidence="2" id="KW-1185">Reference proteome</keyword>
<protein>
    <submittedName>
        <fullName evidence="1">Uncharacterized protein</fullName>
    </submittedName>
</protein>
<comment type="caution">
    <text evidence="1">The sequence shown here is derived from an EMBL/GenBank/DDBJ whole genome shotgun (WGS) entry which is preliminary data.</text>
</comment>
<dbReference type="Proteomes" id="UP000887458">
    <property type="component" value="Unassembled WGS sequence"/>
</dbReference>
<reference evidence="1 2" key="1">
    <citation type="journal article" date="2018" name="J. Allergy Clin. Immunol.">
        <title>High-quality assembly of Dermatophagoides pteronyssinus genome and transcriptome reveals a wide range of novel allergens.</title>
        <authorList>
            <person name="Liu X.Y."/>
            <person name="Yang K.Y."/>
            <person name="Wang M.Q."/>
            <person name="Kwok J.S."/>
            <person name="Zeng X."/>
            <person name="Yang Z."/>
            <person name="Xiao X.J."/>
            <person name="Lau C.P."/>
            <person name="Li Y."/>
            <person name="Huang Z.M."/>
            <person name="Ba J.G."/>
            <person name="Yim A.K."/>
            <person name="Ouyang C.Y."/>
            <person name="Ngai S.M."/>
            <person name="Chan T.F."/>
            <person name="Leung E.L."/>
            <person name="Liu L."/>
            <person name="Liu Z.G."/>
            <person name="Tsui S.K."/>
        </authorList>
    </citation>
    <scope>NUCLEOTIDE SEQUENCE [LARGE SCALE GENOMIC DNA]</scope>
    <source>
        <strain evidence="1">Derp</strain>
    </source>
</reference>
<organism evidence="1 2">
    <name type="scientific">Dermatophagoides pteronyssinus</name>
    <name type="common">European house dust mite</name>
    <dbReference type="NCBI Taxonomy" id="6956"/>
    <lineage>
        <taxon>Eukaryota</taxon>
        <taxon>Metazoa</taxon>
        <taxon>Ecdysozoa</taxon>
        <taxon>Arthropoda</taxon>
        <taxon>Chelicerata</taxon>
        <taxon>Arachnida</taxon>
        <taxon>Acari</taxon>
        <taxon>Acariformes</taxon>
        <taxon>Sarcoptiformes</taxon>
        <taxon>Astigmata</taxon>
        <taxon>Psoroptidia</taxon>
        <taxon>Analgoidea</taxon>
        <taxon>Pyroglyphidae</taxon>
        <taxon>Dermatophagoidinae</taxon>
        <taxon>Dermatophagoides</taxon>
    </lineage>
</organism>
<evidence type="ECO:0000313" key="2">
    <source>
        <dbReference type="Proteomes" id="UP000887458"/>
    </source>
</evidence>
<dbReference type="EMBL" id="NJHN03000008">
    <property type="protein sequence ID" value="KAH9426881.1"/>
    <property type="molecule type" value="Genomic_DNA"/>
</dbReference>
<sequence length="91" mass="10500">MLDSQHSCRCNHINSIKQSFICPMITHYNNGVISIKCQLCKSKIIGLKSNDYNNDAHHHYNRPYELRRLERSRISEKANGLIFNCLGIAIP</sequence>
<evidence type="ECO:0000313" key="1">
    <source>
        <dbReference type="EMBL" id="KAH9426881.1"/>
    </source>
</evidence>